<dbReference type="SMART" id="SM00228">
    <property type="entry name" value="PDZ"/>
    <property type="match status" value="4"/>
</dbReference>
<name>A0A9D3SKZ0_9TELE</name>
<feature type="region of interest" description="Disordered" evidence="9">
    <location>
        <begin position="405"/>
        <end position="426"/>
    </location>
</feature>
<feature type="compositionally biased region" description="Polar residues" evidence="9">
    <location>
        <begin position="348"/>
        <end position="364"/>
    </location>
</feature>
<evidence type="ECO:0000313" key="12">
    <source>
        <dbReference type="Proteomes" id="UP000824219"/>
    </source>
</evidence>
<dbReference type="GO" id="GO:0050930">
    <property type="term" value="P:induction of positive chemotaxis"/>
    <property type="evidence" value="ECO:0007669"/>
    <property type="project" value="InterPro"/>
</dbReference>
<dbReference type="Proteomes" id="UP000824219">
    <property type="component" value="Linkage Group LG10"/>
</dbReference>
<dbReference type="EMBL" id="JAHKSW010000010">
    <property type="protein sequence ID" value="KAG7327395.1"/>
    <property type="molecule type" value="Genomic_DNA"/>
</dbReference>
<dbReference type="GO" id="GO:0005634">
    <property type="term" value="C:nucleus"/>
    <property type="evidence" value="ECO:0007669"/>
    <property type="project" value="UniProtKB-SubCell"/>
</dbReference>
<feature type="domain" description="PDZ" evidence="10">
    <location>
        <begin position="734"/>
        <end position="820"/>
    </location>
</feature>
<dbReference type="GO" id="GO:0005125">
    <property type="term" value="F:cytokine activity"/>
    <property type="evidence" value="ECO:0007669"/>
    <property type="project" value="InterPro"/>
</dbReference>
<feature type="compositionally biased region" description="Polar residues" evidence="9">
    <location>
        <begin position="1433"/>
        <end position="1445"/>
    </location>
</feature>
<dbReference type="PANTHER" id="PTHR48484:SF2">
    <property type="entry name" value="PRO-INTERLEUKIN-16"/>
    <property type="match status" value="1"/>
</dbReference>
<dbReference type="PANTHER" id="PTHR48484">
    <property type="entry name" value="PRO-INTERLEUKIN-16"/>
    <property type="match status" value="1"/>
</dbReference>
<dbReference type="FunFam" id="2.30.42.10:FF:000102">
    <property type="entry name" value="Putative pro-interleukin-16"/>
    <property type="match status" value="1"/>
</dbReference>
<feature type="region of interest" description="Disordered" evidence="9">
    <location>
        <begin position="1328"/>
        <end position="1579"/>
    </location>
</feature>
<dbReference type="InterPro" id="IPR055287">
    <property type="entry name" value="IL-16-like"/>
</dbReference>
<dbReference type="InterPro" id="IPR001478">
    <property type="entry name" value="PDZ"/>
</dbReference>
<evidence type="ECO:0000313" key="11">
    <source>
        <dbReference type="EMBL" id="KAG7327395.1"/>
    </source>
</evidence>
<dbReference type="CDD" id="cd06759">
    <property type="entry name" value="PDZ3_PDZD2-PDZ1_hPro-IL-16-like"/>
    <property type="match status" value="1"/>
</dbReference>
<keyword evidence="6" id="KW-0597">Phosphoprotein</keyword>
<dbReference type="Gene3D" id="1.20.120.230">
    <property type="entry name" value="Alpha-catenin/vinculin-like"/>
    <property type="match status" value="1"/>
</dbReference>
<feature type="compositionally biased region" description="Polar residues" evidence="9">
    <location>
        <begin position="1328"/>
        <end position="1344"/>
    </location>
</feature>
<protein>
    <recommendedName>
        <fullName evidence="10">PDZ domain-containing protein</fullName>
    </recommendedName>
</protein>
<evidence type="ECO:0000256" key="6">
    <source>
        <dbReference type="ARBA" id="ARBA00022553"/>
    </source>
</evidence>
<feature type="region of interest" description="Disordered" evidence="9">
    <location>
        <begin position="1813"/>
        <end position="1834"/>
    </location>
</feature>
<evidence type="ECO:0000256" key="4">
    <source>
        <dbReference type="ARBA" id="ARBA00022490"/>
    </source>
</evidence>
<dbReference type="GO" id="GO:0030595">
    <property type="term" value="P:leukocyte chemotaxis"/>
    <property type="evidence" value="ECO:0007669"/>
    <property type="project" value="TreeGrafter"/>
</dbReference>
<feature type="region of interest" description="Disordered" evidence="9">
    <location>
        <begin position="1242"/>
        <end position="1315"/>
    </location>
</feature>
<feature type="domain" description="PDZ" evidence="10">
    <location>
        <begin position="1837"/>
        <end position="1921"/>
    </location>
</feature>
<evidence type="ECO:0000256" key="2">
    <source>
        <dbReference type="ARBA" id="ARBA00004496"/>
    </source>
</evidence>
<dbReference type="Pfam" id="PF00595">
    <property type="entry name" value="PDZ"/>
    <property type="match status" value="4"/>
</dbReference>
<feature type="compositionally biased region" description="Polar residues" evidence="9">
    <location>
        <begin position="1303"/>
        <end position="1312"/>
    </location>
</feature>
<dbReference type="Pfam" id="PF21896">
    <property type="entry name" value="Talin_IBS2B"/>
    <property type="match status" value="1"/>
</dbReference>
<keyword evidence="7" id="KW-0677">Repeat</keyword>
<evidence type="ECO:0000256" key="5">
    <source>
        <dbReference type="ARBA" id="ARBA00022525"/>
    </source>
</evidence>
<feature type="region of interest" description="Disordered" evidence="9">
    <location>
        <begin position="338"/>
        <end position="364"/>
    </location>
</feature>
<dbReference type="FunFam" id="2.30.42.10:FF:000122">
    <property type="entry name" value="Pro-interleukin-16"/>
    <property type="match status" value="1"/>
</dbReference>
<feature type="region of interest" description="Disordered" evidence="9">
    <location>
        <begin position="1"/>
        <end position="24"/>
    </location>
</feature>
<feature type="compositionally biased region" description="Polar residues" evidence="9">
    <location>
        <begin position="1244"/>
        <end position="1264"/>
    </location>
</feature>
<feature type="compositionally biased region" description="Basic and acidic residues" evidence="9">
    <location>
        <begin position="1659"/>
        <end position="1678"/>
    </location>
</feature>
<feature type="compositionally biased region" description="Low complexity" evidence="9">
    <location>
        <begin position="1813"/>
        <end position="1824"/>
    </location>
</feature>
<dbReference type="GO" id="GO:0005576">
    <property type="term" value="C:extracellular region"/>
    <property type="evidence" value="ECO:0007669"/>
    <property type="project" value="UniProtKB-SubCell"/>
</dbReference>
<feature type="compositionally biased region" description="Acidic residues" evidence="9">
    <location>
        <begin position="1465"/>
        <end position="1509"/>
    </location>
</feature>
<feature type="domain" description="PDZ" evidence="10">
    <location>
        <begin position="1725"/>
        <end position="1796"/>
    </location>
</feature>
<keyword evidence="4" id="KW-0963">Cytoplasm</keyword>
<comment type="caution">
    <text evidence="11">The sequence shown here is derived from an EMBL/GenBank/DDBJ whole genome shotgun (WGS) entry which is preliminary data.</text>
</comment>
<dbReference type="Gene3D" id="1.20.1420.10">
    <property type="entry name" value="Talin, central domain"/>
    <property type="match status" value="1"/>
</dbReference>
<feature type="compositionally biased region" description="Polar residues" evidence="9">
    <location>
        <begin position="1352"/>
        <end position="1364"/>
    </location>
</feature>
<evidence type="ECO:0000256" key="3">
    <source>
        <dbReference type="ARBA" id="ARBA00004613"/>
    </source>
</evidence>
<dbReference type="CDD" id="cd06760">
    <property type="entry name" value="PDZ4_PDZD2-PDZ2_hPro-IL-16-like"/>
    <property type="match status" value="1"/>
</dbReference>
<feature type="compositionally biased region" description="Polar residues" evidence="9">
    <location>
        <begin position="1128"/>
        <end position="1137"/>
    </location>
</feature>
<reference evidence="11 12" key="1">
    <citation type="submission" date="2021-06" db="EMBL/GenBank/DDBJ databases">
        <title>Chromosome-level genome assembly of the red-tail catfish (Hemibagrus wyckioides).</title>
        <authorList>
            <person name="Shao F."/>
        </authorList>
    </citation>
    <scope>NUCLEOTIDE SEQUENCE [LARGE SCALE GENOMIC DNA]</scope>
    <source>
        <strain evidence="11">EC202008001</strain>
        <tissue evidence="11">Blood</tissue>
    </source>
</reference>
<comment type="subcellular location">
    <subcellularLocation>
        <location evidence="2">Cytoplasm</location>
    </subcellularLocation>
    <subcellularLocation>
        <location evidence="1">Nucleus</location>
    </subcellularLocation>
    <subcellularLocation>
        <location evidence="3">Secreted</location>
    </subcellularLocation>
</comment>
<feature type="compositionally biased region" description="Polar residues" evidence="9">
    <location>
        <begin position="1415"/>
        <end position="1425"/>
    </location>
</feature>
<evidence type="ECO:0000259" key="10">
    <source>
        <dbReference type="PROSITE" id="PS50106"/>
    </source>
</evidence>
<feature type="compositionally biased region" description="Polar residues" evidence="9">
    <location>
        <begin position="1637"/>
        <end position="1647"/>
    </location>
</feature>
<dbReference type="Gene3D" id="2.30.42.10">
    <property type="match status" value="4"/>
</dbReference>
<evidence type="ECO:0000256" key="9">
    <source>
        <dbReference type="SAM" id="MobiDB-lite"/>
    </source>
</evidence>
<keyword evidence="5" id="KW-0964">Secreted</keyword>
<feature type="compositionally biased region" description="Polar residues" evidence="9">
    <location>
        <begin position="1375"/>
        <end position="1404"/>
    </location>
</feature>
<dbReference type="SUPFAM" id="SSF50156">
    <property type="entry name" value="PDZ domain-like"/>
    <property type="match status" value="4"/>
</dbReference>
<accession>A0A9D3SKZ0</accession>
<evidence type="ECO:0000256" key="1">
    <source>
        <dbReference type="ARBA" id="ARBA00004123"/>
    </source>
</evidence>
<dbReference type="CDD" id="cd06762">
    <property type="entry name" value="PDZ6_PDZD2-PDZ3_hPro-IL-16-like"/>
    <property type="match status" value="1"/>
</dbReference>
<organism evidence="11 12">
    <name type="scientific">Hemibagrus wyckioides</name>
    <dbReference type="NCBI Taxonomy" id="337641"/>
    <lineage>
        <taxon>Eukaryota</taxon>
        <taxon>Metazoa</taxon>
        <taxon>Chordata</taxon>
        <taxon>Craniata</taxon>
        <taxon>Vertebrata</taxon>
        <taxon>Euteleostomi</taxon>
        <taxon>Actinopterygii</taxon>
        <taxon>Neopterygii</taxon>
        <taxon>Teleostei</taxon>
        <taxon>Ostariophysi</taxon>
        <taxon>Siluriformes</taxon>
        <taxon>Bagridae</taxon>
        <taxon>Hemibagrus</taxon>
    </lineage>
</organism>
<feature type="compositionally biased region" description="Basic and acidic residues" evidence="9">
    <location>
        <begin position="1183"/>
        <end position="1194"/>
    </location>
</feature>
<dbReference type="OrthoDB" id="42382at2759"/>
<feature type="compositionally biased region" description="Polar residues" evidence="9">
    <location>
        <begin position="1551"/>
        <end position="1573"/>
    </location>
</feature>
<gene>
    <name evidence="11" type="ORF">KOW79_009001</name>
</gene>
<dbReference type="GO" id="GO:0005737">
    <property type="term" value="C:cytoplasm"/>
    <property type="evidence" value="ECO:0007669"/>
    <property type="project" value="UniProtKB-SubCell"/>
</dbReference>
<proteinExistence type="predicted"/>
<dbReference type="FunFam" id="2.30.42.10:FF:000127">
    <property type="entry name" value="Pro-interleukin-16"/>
    <property type="match status" value="1"/>
</dbReference>
<dbReference type="PROSITE" id="PS50106">
    <property type="entry name" value="PDZ"/>
    <property type="match status" value="4"/>
</dbReference>
<evidence type="ECO:0000256" key="8">
    <source>
        <dbReference type="ARBA" id="ARBA00023242"/>
    </source>
</evidence>
<feature type="region of interest" description="Disordered" evidence="9">
    <location>
        <begin position="1106"/>
        <end position="1219"/>
    </location>
</feature>
<feature type="compositionally biased region" description="Polar residues" evidence="9">
    <location>
        <begin position="1195"/>
        <end position="1206"/>
    </location>
</feature>
<evidence type="ECO:0000256" key="7">
    <source>
        <dbReference type="ARBA" id="ARBA00022737"/>
    </source>
</evidence>
<dbReference type="InterPro" id="IPR054082">
    <property type="entry name" value="Talin_IBS2B"/>
</dbReference>
<feature type="compositionally biased region" description="Basic residues" evidence="9">
    <location>
        <begin position="1110"/>
        <end position="1125"/>
    </location>
</feature>
<keyword evidence="12" id="KW-1185">Reference proteome</keyword>
<feature type="compositionally biased region" description="Polar residues" evidence="9">
    <location>
        <begin position="1620"/>
        <end position="1629"/>
    </location>
</feature>
<keyword evidence="8" id="KW-0539">Nucleus</keyword>
<feature type="compositionally biased region" description="Low complexity" evidence="9">
    <location>
        <begin position="1539"/>
        <end position="1549"/>
    </location>
</feature>
<feature type="region of interest" description="Disordered" evidence="9">
    <location>
        <begin position="1615"/>
        <end position="1685"/>
    </location>
</feature>
<dbReference type="InterPro" id="IPR036034">
    <property type="entry name" value="PDZ_sf"/>
</dbReference>
<sequence length="1926" mass="210148">MASSGSGKSDSEVPTSNIPSGSLQQRKRLSSVCDTCKSKMQLVADLLLLSSETRPVMTADGVPVAETFEKCRDTVIARTKELSIITHDIQSQLNMGKFVEVGERLVEMGNLVVSLTEFSAHAAYLAAVEAPGSHAAVPGLVDRYKVTRCRHEVDQTCSVLRVTSLSDLTPQLLLEVSQNIRRNLTTLTEASSLASEKSKDRFAKEQFKASVKCMSTSATALLACVKEVKTSPSELTRNRCVLFSGPLVQAVNALVGFATEPQFLGKPANLSADGKAVQTAVLGGAMSVVSACVLLMQGLRDISQHAENSAQMPIYRERLRQSACAVSDGCTLLSQALRERSSPRTLPPVNSHSSKPTPSVETVNTCEPPFRETEQLRERPPPLAAVWSGREPPSAAIMPLRATQTQQRLNGRRNRRMERTNPGQRSKKLAIISRSLLICSSRSSDDTASPEERYGYKNWKEGYQGDPLEAKAGHMEMNFSRSVSLQGSKWSEDPKKNLRRSFSIKESSFWRMCIATREECGPLGPQVADNDLQPGDNIVTVRNGGQLHRDTYIHYGERLAPFNGQVVNGHTKLESEKQPAMRTEPRTTSAEVFSSCENSELHLNSNSADSVIYRKDVVGNNVNLKKPIIEVTEANKSCETEDTEETTCKRNRSNSTSVHPYWIGDLDAIIMKTPELFPCQVHTATGIYGNRKSLSQQLEFPPSIQQAVPRPSRSLSSAHLVHSSSSVQAFIICNIVLMKAPGKGLGFSIVGGRDSIYGPMGIYVKTIFPGGAAAADGRLHEGDEILELNGESLHGLTHEDALQKFKQVKKGLLTLVVRTRLGAVVGSQTQVAQLCRSKSLSSTAGISRASDELADFPNLGTHAKPRDRIMMEITLQKEVGVGLGIGLCCVPSAEGGPGIYIHTLSPGSVAHMDGRLRCGDEIVEINDTVVCNMTLNDVYTVLSQCNPGPIQLIISRHPDPKVSEQQLNEAIAQAVENSKLKRDKSHWSMEGLRRTEPCSHNRTKCERCMERSQSQMSCRRAQKPMIRSCSEGAYSQRSALTNANMLPIPQHQNVTRVHSMDASITANCEVLPSRRPSPISYANDDYNVPYNSQMNFVSHERLDAGFGRTRGFKGRPRSLPRRYCRRQGVTNEESLTDSSGSSGGSPVKEEDPLPSQSCQEADERSEEAKAAHTEPFAAYTAENVHKESRQHRESQSSNQQCSPTRRTSLRRQDCVNSEQQVDPWVRLTDSLEKRLNHRKIMSDHNGNNEINGTVSETTDPISSSKPEETAGVKKGPPVAPKPAWVRQSLRSIKSGRSPAEAFKNQSKSQDTGRTFGVSLRATSSAANLSFKQKLSSFETFSNTDGAEKTSRRLTPTSSLPQTEKSPARSEKAQPVETSNTWKSRTTAINTQDSDKPSSVINPATITEAFSEEEQTTSNKTDIQTESSEKDKTTVATKLTGDTNNPPVEIPSSLEDEKETILAQKDEEETSLTQKDEEETSLTQKDEEETSLTQKDEEETSLTQKDEEETSPAQKDDVETSPAQEDSSTLDHFPRRSSSSKDPPSQKLSSVEGHSSHNASLRTRSLPLNTSSLSDAHGQGGLEGETLEIILSFSNQVSHALMRSMQSLPQSPCLKLGNPWSVPSGSPHNNPTEEDNSSSEPLLSSTPDSTEKGFSVSLAELRERTIERGEDSEKTDSASERPLTTPSAVCAQSVISAFPPQEIQRLIQEVKDLDEDTLKQLEDIHVVILHKEEGVGLGFSIAGGIDQNKATTVHRIFPEGLAASEGTIEKGDEVLSINGQTLKNVKHSDATAALRQAREMKQAVVVVCKNKNAESSTDASTTSTEQSFTEDESGDVLSLELEKNAGGVGFGLEGGKGSIHGDKPLVINRIYTGSTAEQKGLQVGDELLQVQGSSTQGLSRLDALTVLKGLPDGLFTAIVRRKKAEQS</sequence>
<dbReference type="GO" id="GO:0042609">
    <property type="term" value="F:CD4 receptor binding"/>
    <property type="evidence" value="ECO:0007669"/>
    <property type="project" value="TreeGrafter"/>
</dbReference>
<feature type="domain" description="PDZ" evidence="10">
    <location>
        <begin position="872"/>
        <end position="942"/>
    </location>
</feature>